<protein>
    <submittedName>
        <fullName evidence="1">DUF6279 family lipoprotein</fullName>
    </submittedName>
</protein>
<dbReference type="Proteomes" id="UP001589773">
    <property type="component" value="Unassembled WGS sequence"/>
</dbReference>
<organism evidence="1 2">
    <name type="scientific">Massilia consociata</name>
    <dbReference type="NCBI Taxonomy" id="760117"/>
    <lineage>
        <taxon>Bacteria</taxon>
        <taxon>Pseudomonadati</taxon>
        <taxon>Pseudomonadota</taxon>
        <taxon>Betaproteobacteria</taxon>
        <taxon>Burkholderiales</taxon>
        <taxon>Oxalobacteraceae</taxon>
        <taxon>Telluria group</taxon>
        <taxon>Massilia</taxon>
    </lineage>
</organism>
<dbReference type="EMBL" id="JBHLWP010000008">
    <property type="protein sequence ID" value="MFC0251560.1"/>
    <property type="molecule type" value="Genomic_DNA"/>
</dbReference>
<evidence type="ECO:0000313" key="2">
    <source>
        <dbReference type="Proteomes" id="UP001589773"/>
    </source>
</evidence>
<reference evidence="1 2" key="1">
    <citation type="submission" date="2024-09" db="EMBL/GenBank/DDBJ databases">
        <authorList>
            <person name="Sun Q."/>
            <person name="Mori K."/>
        </authorList>
    </citation>
    <scope>NUCLEOTIDE SEQUENCE [LARGE SCALE GENOMIC DNA]</scope>
    <source>
        <strain evidence="1 2">CCM 7792</strain>
    </source>
</reference>
<dbReference type="PIRSF" id="PIRSF028200">
    <property type="entry name" value="UCP028200"/>
    <property type="match status" value="1"/>
</dbReference>
<proteinExistence type="predicted"/>
<accession>A0ABV6FDG2</accession>
<gene>
    <name evidence="1" type="ORF">ACFFJK_06620</name>
</gene>
<sequence>MRFPMPAARITTFISRSRKVDNMKKFNTPDNLLRRTIALCMVALLALAAGCSSVRFTYNQGDTLLYWWLDSYADLEGQQADITKRDINSLFRWHRQTQLRDYASLLGGLQRQLAGNPTQADLINTYREIRTRGERLATRAVPELTTLALSIKPEQIANIERKFNAKNAEYRKKFIQGSTEKRQRARFKKSMEQFELWFGNFNSEQEATLRRVSDARPLDNEIWLEERIWRQRRVLALLRTFQQEKPNREQAAAQIGALQREFFARMESPERKAFYDTSLNQTTNYILTAIRIATPAQKKHAQQRMQGWIDDFQTLAAGR</sequence>
<keyword evidence="2" id="KW-1185">Reference proteome</keyword>
<name>A0ABV6FDG2_9BURK</name>
<dbReference type="Pfam" id="PF19795">
    <property type="entry name" value="DUF6279"/>
    <property type="match status" value="1"/>
</dbReference>
<comment type="caution">
    <text evidence="1">The sequence shown here is derived from an EMBL/GenBank/DDBJ whole genome shotgun (WGS) entry which is preliminary data.</text>
</comment>
<keyword evidence="1" id="KW-0449">Lipoprotein</keyword>
<dbReference type="RefSeq" id="WP_379678388.1">
    <property type="nucleotide sequence ID" value="NZ_JBHLWP010000008.1"/>
</dbReference>
<dbReference type="InterPro" id="IPR016875">
    <property type="entry name" value="UCP028200"/>
</dbReference>
<evidence type="ECO:0000313" key="1">
    <source>
        <dbReference type="EMBL" id="MFC0251560.1"/>
    </source>
</evidence>